<accession>A0A7S3AQP3</accession>
<feature type="coiled-coil region" evidence="1">
    <location>
        <begin position="316"/>
        <end position="343"/>
    </location>
</feature>
<reference evidence="2" key="1">
    <citation type="submission" date="2021-01" db="EMBL/GenBank/DDBJ databases">
        <authorList>
            <person name="Corre E."/>
            <person name="Pelletier E."/>
            <person name="Niang G."/>
            <person name="Scheremetjew M."/>
            <person name="Finn R."/>
            <person name="Kale V."/>
            <person name="Holt S."/>
            <person name="Cochrane G."/>
            <person name="Meng A."/>
            <person name="Brown T."/>
            <person name="Cohen L."/>
        </authorList>
    </citation>
    <scope>NUCLEOTIDE SEQUENCE</scope>
    <source>
        <strain evidence="2">CCMP281</strain>
    </source>
</reference>
<evidence type="ECO:0000256" key="1">
    <source>
        <dbReference type="SAM" id="Coils"/>
    </source>
</evidence>
<dbReference type="EMBL" id="HBHX01019818">
    <property type="protein sequence ID" value="CAE0110370.1"/>
    <property type="molecule type" value="Transcribed_RNA"/>
</dbReference>
<dbReference type="AlphaFoldDB" id="A0A7S3AQP3"/>
<gene>
    <name evidence="2" type="ORF">HERI1096_LOCUS11030</name>
</gene>
<keyword evidence="1" id="KW-0175">Coiled coil</keyword>
<proteinExistence type="predicted"/>
<name>A0A7S3AQP3_9EUKA</name>
<protein>
    <submittedName>
        <fullName evidence="2">Uncharacterized protein</fullName>
    </submittedName>
</protein>
<evidence type="ECO:0000313" key="2">
    <source>
        <dbReference type="EMBL" id="CAE0110370.1"/>
    </source>
</evidence>
<organism evidence="2">
    <name type="scientific">Haptolina ericina</name>
    <dbReference type="NCBI Taxonomy" id="156174"/>
    <lineage>
        <taxon>Eukaryota</taxon>
        <taxon>Haptista</taxon>
        <taxon>Haptophyta</taxon>
        <taxon>Prymnesiophyceae</taxon>
        <taxon>Prymnesiales</taxon>
        <taxon>Prymnesiaceae</taxon>
        <taxon>Haptolina</taxon>
    </lineage>
</organism>
<sequence>MSEQDQAAAQQQRLLRAMAEGESAIPHLFTVLAEDASVAGEPDVKKGLKIGQRIKKGVKSLANPKDLLRNRLYIVFLCDYSLEPISLSDGSLGYEISEPTEWVKKYGPLLKGGLFLCRTALFVAKFAGSPISLPSELVEGVEALLSLKESVGELGVQVADEIGVEVPALDELSPLVLDPPPLVLSDSVKETASKVLSPERVRKQVHGRAFRELAQSVLQKDPDLTRLPMRRVVSADGVVGWVSEANAAAWEACNAAKPFDSSRWAKAAELAVLGQAGSQEPVASSDVTLVMERGASMSSGHVGQVISAELGAGDPLTTALKRAEEAEARAKDLEKQLAASEKRAAEAGGCCVLS</sequence>